<protein>
    <recommendedName>
        <fullName evidence="4">Bacteriophage tail tape measure N-terminal domain-containing protein</fullName>
    </recommendedName>
</protein>
<dbReference type="SUPFAM" id="SSF55166">
    <property type="entry name" value="Hedgehog/DD-peptidase"/>
    <property type="match status" value="1"/>
</dbReference>
<sequence length="851" mass="91354">MATSRTASTAIRLGITGDPEVKRRLDDIGATGDAAAQRMAKSFVKAETEVEAAIARRERQMAKLNAIMPQTAMQMRVDSAAATGFGEYEGSARRSSGVFAQMLAEQDQLEQRARALRAAIDPAWAAQQRFNTEIGEARELISRGAISLDDYVAKLRLEQQALDAATTGHGRATGATNRTGAAFAQAAPQIQDFVIQATMGGNVMQALVVQGGQLAGQLIYVEGKVGSVARALMGPFGIAAQVALMVAAPFVAKLFEGADGADKQRKALEEQRKAVLDLAAAQEKALVTAERRQALDTAQIKIALDDALSTRQQTQALLEQARAEEQMNNSAGAASIAGEAIGEVQRQSRDRVNDLERQLAENARSMADLQRGYDAGFARMIGQRVDAMRDPRTGINLIYQRQRSALEGDPELQRNGKLLAAKLDALADARDRELKAVEDSTKALRRDTETLTSAQVAKALRGEFAGIKINSTDRSTAEQAVLYARYKAGNGPLAAPPGRSYHERGQAIDISKSSGITQAELQRFFDIRGIQAKIIDEGRHLHVQWQKGKFALDEWADAAKRAKEEAEQLTSLRLFTDGNALGQSLIGVRQAITVQRADFNNAARSVFGDELNGNAMAQLVGDYDQRQRVEVDKWNEENSRRLNKQEEDFRYLGNLWSTVLTGGTKGVWDMFRQQGLQVISELLARWMAFGNVQGATGAAGGFVSAIGKLFGGKGAAGTSYADPSAGWGSLALPGVDVAGLAASSLPRFAVGTHYSSAGAALIGENGPELVSLPRGSRVTPAAETRRILAANDTAPVVHQHFNLSGNMMTPEFWAEIQAVGDTAAMRGAAGGAAIGQAEIRAQGARRLGRRW</sequence>
<dbReference type="AlphaFoldDB" id="A0A245ZHJ6"/>
<dbReference type="EMBL" id="NBBI01000004">
    <property type="protein sequence ID" value="OWK29211.1"/>
    <property type="molecule type" value="Genomic_DNA"/>
</dbReference>
<keyword evidence="1" id="KW-0175">Coiled coil</keyword>
<name>A0A245ZHJ6_9SPHN</name>
<evidence type="ECO:0000313" key="2">
    <source>
        <dbReference type="EMBL" id="OWK29211.1"/>
    </source>
</evidence>
<dbReference type="Gene3D" id="3.30.1380.10">
    <property type="match status" value="1"/>
</dbReference>
<comment type="caution">
    <text evidence="2">The sequence shown here is derived from an EMBL/GenBank/DDBJ whole genome shotgun (WGS) entry which is preliminary data.</text>
</comment>
<evidence type="ECO:0000256" key="1">
    <source>
        <dbReference type="SAM" id="Coils"/>
    </source>
</evidence>
<proteinExistence type="predicted"/>
<dbReference type="CDD" id="cd14814">
    <property type="entry name" value="Peptidase_M15"/>
    <property type="match status" value="1"/>
</dbReference>
<reference evidence="2 3" key="1">
    <citation type="submission" date="2017-03" db="EMBL/GenBank/DDBJ databases">
        <title>Genome sequence of Sphingomonas dokdonensis DSM 21029.</title>
        <authorList>
            <person name="Poehlein A."/>
            <person name="Wuebbeler J.H."/>
            <person name="Steinbuechel A."/>
            <person name="Daniel R."/>
        </authorList>
    </citation>
    <scope>NUCLEOTIDE SEQUENCE [LARGE SCALE GENOMIC DNA]</scope>
    <source>
        <strain evidence="2 3">DSM 21029</strain>
    </source>
</reference>
<feature type="coiled-coil region" evidence="1">
    <location>
        <begin position="265"/>
        <end position="324"/>
    </location>
</feature>
<accession>A0A245ZHJ6</accession>
<dbReference type="RefSeq" id="WP_088367545.1">
    <property type="nucleotide sequence ID" value="NZ_NBBI01000004.1"/>
</dbReference>
<keyword evidence="3" id="KW-1185">Reference proteome</keyword>
<dbReference type="OrthoDB" id="7538563at2"/>
<gene>
    <name evidence="2" type="ORF">SPDO_21920</name>
</gene>
<evidence type="ECO:0008006" key="4">
    <source>
        <dbReference type="Google" id="ProtNLM"/>
    </source>
</evidence>
<dbReference type="InterPro" id="IPR009045">
    <property type="entry name" value="Zn_M74/Hedgehog-like"/>
</dbReference>
<organism evidence="2 3">
    <name type="scientific">Sphingomonas dokdonensis</name>
    <dbReference type="NCBI Taxonomy" id="344880"/>
    <lineage>
        <taxon>Bacteria</taxon>
        <taxon>Pseudomonadati</taxon>
        <taxon>Pseudomonadota</taxon>
        <taxon>Alphaproteobacteria</taxon>
        <taxon>Sphingomonadales</taxon>
        <taxon>Sphingomonadaceae</taxon>
        <taxon>Sphingomonas</taxon>
    </lineage>
</organism>
<dbReference type="Proteomes" id="UP000197290">
    <property type="component" value="Unassembled WGS sequence"/>
</dbReference>
<evidence type="ECO:0000313" key="3">
    <source>
        <dbReference type="Proteomes" id="UP000197290"/>
    </source>
</evidence>